<accession>A0ABW3A413</accession>
<dbReference type="InterPro" id="IPR036249">
    <property type="entry name" value="Thioredoxin-like_sf"/>
</dbReference>
<dbReference type="PANTHER" id="PTHR42899:SF1">
    <property type="entry name" value="SPERMATOGENESIS-ASSOCIATED PROTEIN 20"/>
    <property type="match status" value="1"/>
</dbReference>
<dbReference type="EMBL" id="JBHTHM010000910">
    <property type="protein sequence ID" value="MFD0785633.1"/>
    <property type="molecule type" value="Genomic_DNA"/>
</dbReference>
<dbReference type="CDD" id="cd02955">
    <property type="entry name" value="SSP411"/>
    <property type="match status" value="1"/>
</dbReference>
<evidence type="ECO:0000259" key="1">
    <source>
        <dbReference type="Pfam" id="PF03190"/>
    </source>
</evidence>
<keyword evidence="3" id="KW-1185">Reference proteome</keyword>
<dbReference type="Proteomes" id="UP001597053">
    <property type="component" value="Unassembled WGS sequence"/>
</dbReference>
<reference evidence="3" key="1">
    <citation type="journal article" date="2019" name="Int. J. Syst. Evol. Microbiol.">
        <title>The Global Catalogue of Microorganisms (GCM) 10K type strain sequencing project: providing services to taxonomists for standard genome sequencing and annotation.</title>
        <authorList>
            <consortium name="The Broad Institute Genomics Platform"/>
            <consortium name="The Broad Institute Genome Sequencing Center for Infectious Disease"/>
            <person name="Wu L."/>
            <person name="Ma J."/>
        </authorList>
    </citation>
    <scope>NUCLEOTIDE SEQUENCE [LARGE SCALE GENOMIC DNA]</scope>
    <source>
        <strain evidence="3">JCM 32148</strain>
    </source>
</reference>
<feature type="non-terminal residue" evidence="2">
    <location>
        <position position="166"/>
    </location>
</feature>
<dbReference type="PANTHER" id="PTHR42899">
    <property type="entry name" value="SPERMATOGENESIS-ASSOCIATED PROTEIN 20"/>
    <property type="match status" value="1"/>
</dbReference>
<organism evidence="2 3">
    <name type="scientific">Micromonospora azadirachtae</name>
    <dbReference type="NCBI Taxonomy" id="1970735"/>
    <lineage>
        <taxon>Bacteria</taxon>
        <taxon>Bacillati</taxon>
        <taxon>Actinomycetota</taxon>
        <taxon>Actinomycetes</taxon>
        <taxon>Micromonosporales</taxon>
        <taxon>Micromonosporaceae</taxon>
        <taxon>Micromonospora</taxon>
    </lineage>
</organism>
<name>A0ABW3A413_9ACTN</name>
<evidence type="ECO:0000313" key="2">
    <source>
        <dbReference type="EMBL" id="MFD0785633.1"/>
    </source>
</evidence>
<dbReference type="InterPro" id="IPR024705">
    <property type="entry name" value="Ssp411"/>
</dbReference>
<dbReference type="Gene3D" id="3.40.30.10">
    <property type="entry name" value="Glutaredoxin"/>
    <property type="match status" value="1"/>
</dbReference>
<comment type="caution">
    <text evidence="2">The sequence shown here is derived from an EMBL/GenBank/DDBJ whole genome shotgun (WGS) entry which is preliminary data.</text>
</comment>
<protein>
    <submittedName>
        <fullName evidence="2">Thioredoxin domain-containing protein</fullName>
    </submittedName>
</protein>
<evidence type="ECO:0000313" key="3">
    <source>
        <dbReference type="Proteomes" id="UP001597053"/>
    </source>
</evidence>
<dbReference type="SUPFAM" id="SSF52833">
    <property type="entry name" value="Thioredoxin-like"/>
    <property type="match status" value="1"/>
</dbReference>
<sequence length="166" mass="18342">MNRLAEATSPYLLQHADNPVDWWPWSEEAFAEARRRDVPVIISVGYAACHWCHVMAHESFEDESVAALMNADFVSIKVDREERPDVDAVYMTATQAMTGHGGWPMTVFATPDGTPFFCGTYFPKPNFVRLLQSVTTAWRDQRDDVVHQGAAVVEAIGGAQAVGGPT</sequence>
<dbReference type="InterPro" id="IPR004879">
    <property type="entry name" value="Ssp411-like_TRX"/>
</dbReference>
<proteinExistence type="predicted"/>
<feature type="domain" description="Spermatogenesis-associated protein 20-like TRX" evidence="1">
    <location>
        <begin position="1"/>
        <end position="156"/>
    </location>
</feature>
<gene>
    <name evidence="2" type="ORF">ACFQZ8_17140</name>
</gene>
<dbReference type="Pfam" id="PF03190">
    <property type="entry name" value="Thioredox_DsbH"/>
    <property type="match status" value="1"/>
</dbReference>